<name>A0ABR1DMD8_NECAM</name>
<reference evidence="1 2" key="1">
    <citation type="submission" date="2023-08" db="EMBL/GenBank/DDBJ databases">
        <title>A Necator americanus chromosomal reference genome.</title>
        <authorList>
            <person name="Ilik V."/>
            <person name="Petrzelkova K.J."/>
            <person name="Pardy F."/>
            <person name="Fuh T."/>
            <person name="Niatou-Singa F.S."/>
            <person name="Gouil Q."/>
            <person name="Baker L."/>
            <person name="Ritchie M.E."/>
            <person name="Jex A.R."/>
            <person name="Gazzola D."/>
            <person name="Li H."/>
            <person name="Toshio Fujiwara R."/>
            <person name="Zhan B."/>
            <person name="Aroian R.V."/>
            <person name="Pafco B."/>
            <person name="Schwarz E.M."/>
        </authorList>
    </citation>
    <scope>NUCLEOTIDE SEQUENCE [LARGE SCALE GENOMIC DNA]</scope>
    <source>
        <strain evidence="1 2">Aroian</strain>
        <tissue evidence="1">Whole animal</tissue>
    </source>
</reference>
<dbReference type="EMBL" id="JAVFWL010000004">
    <property type="protein sequence ID" value="KAK6750626.1"/>
    <property type="molecule type" value="Genomic_DNA"/>
</dbReference>
<dbReference type="Proteomes" id="UP001303046">
    <property type="component" value="Unassembled WGS sequence"/>
</dbReference>
<organism evidence="1 2">
    <name type="scientific">Necator americanus</name>
    <name type="common">Human hookworm</name>
    <dbReference type="NCBI Taxonomy" id="51031"/>
    <lineage>
        <taxon>Eukaryota</taxon>
        <taxon>Metazoa</taxon>
        <taxon>Ecdysozoa</taxon>
        <taxon>Nematoda</taxon>
        <taxon>Chromadorea</taxon>
        <taxon>Rhabditida</taxon>
        <taxon>Rhabditina</taxon>
        <taxon>Rhabditomorpha</taxon>
        <taxon>Strongyloidea</taxon>
        <taxon>Ancylostomatidae</taxon>
        <taxon>Bunostominae</taxon>
        <taxon>Necator</taxon>
    </lineage>
</organism>
<gene>
    <name evidence="1" type="primary">Necator_chrIV.g15836</name>
    <name evidence="1" type="ORF">RB195_002541</name>
</gene>
<keyword evidence="2" id="KW-1185">Reference proteome</keyword>
<comment type="caution">
    <text evidence="1">The sequence shown here is derived from an EMBL/GenBank/DDBJ whole genome shotgun (WGS) entry which is preliminary data.</text>
</comment>
<evidence type="ECO:0000313" key="1">
    <source>
        <dbReference type="EMBL" id="KAK6750626.1"/>
    </source>
</evidence>
<sequence>MPSSRARYRPTMLQPRSGSCRCCDSRQIRIASPRKGPPLPQLFPFSVNTNRLTPGCIFLVDSLFKYLPVYFTHGLMEFAVVSLPSTLLHFSRVQHIWDVLCALILRILPGSLIARNLPSPA</sequence>
<accession>A0ABR1DMD8</accession>
<proteinExistence type="predicted"/>
<evidence type="ECO:0000313" key="2">
    <source>
        <dbReference type="Proteomes" id="UP001303046"/>
    </source>
</evidence>
<protein>
    <submittedName>
        <fullName evidence="1">Uncharacterized protein</fullName>
    </submittedName>
</protein>